<feature type="domain" description="ETS" evidence="4">
    <location>
        <begin position="148"/>
        <end position="229"/>
    </location>
</feature>
<protein>
    <recommendedName>
        <fullName evidence="4">ETS domain-containing protein</fullName>
    </recommendedName>
</protein>
<dbReference type="SUPFAM" id="SSF46785">
    <property type="entry name" value="Winged helix' DNA-binding domain"/>
    <property type="match status" value="1"/>
</dbReference>
<dbReference type="PRINTS" id="PR00454">
    <property type="entry name" value="ETSDOMAIN"/>
</dbReference>
<dbReference type="GO" id="GO:0030154">
    <property type="term" value="P:cell differentiation"/>
    <property type="evidence" value="ECO:0007669"/>
    <property type="project" value="TreeGrafter"/>
</dbReference>
<reference evidence="5 6" key="1">
    <citation type="journal article" date="2018" name="Nat. Ecol. Evol.">
        <title>Shark genomes provide insights into elasmobranch evolution and the origin of vertebrates.</title>
        <authorList>
            <person name="Hara Y"/>
            <person name="Yamaguchi K"/>
            <person name="Onimaru K"/>
            <person name="Kadota M"/>
            <person name="Koyanagi M"/>
            <person name="Keeley SD"/>
            <person name="Tatsumi K"/>
            <person name="Tanaka K"/>
            <person name="Motone F"/>
            <person name="Kageyama Y"/>
            <person name="Nozu R"/>
            <person name="Adachi N"/>
            <person name="Nishimura O"/>
            <person name="Nakagawa R"/>
            <person name="Tanegashima C"/>
            <person name="Kiyatake I"/>
            <person name="Matsumoto R"/>
            <person name="Murakumo K"/>
            <person name="Nishida K"/>
            <person name="Terakita A"/>
            <person name="Kuratani S"/>
            <person name="Sato K"/>
            <person name="Hyodo S Kuraku.S."/>
        </authorList>
    </citation>
    <scope>NUCLEOTIDE SEQUENCE [LARGE SCALE GENOMIC DNA]</scope>
</reference>
<dbReference type="InterPro" id="IPR000418">
    <property type="entry name" value="Ets_dom"/>
</dbReference>
<dbReference type="GO" id="GO:0043565">
    <property type="term" value="F:sequence-specific DNA binding"/>
    <property type="evidence" value="ECO:0007669"/>
    <property type="project" value="InterPro"/>
</dbReference>
<dbReference type="InterPro" id="IPR046328">
    <property type="entry name" value="ETS_fam"/>
</dbReference>
<evidence type="ECO:0000313" key="6">
    <source>
        <dbReference type="Proteomes" id="UP000288216"/>
    </source>
</evidence>
<comment type="caution">
    <text evidence="5">The sequence shown here is derived from an EMBL/GenBank/DDBJ whole genome shotgun (WGS) entry which is preliminary data.</text>
</comment>
<dbReference type="OrthoDB" id="5961210at2759"/>
<dbReference type="SMART" id="SM00413">
    <property type="entry name" value="ETS"/>
    <property type="match status" value="1"/>
</dbReference>
<dbReference type="GO" id="GO:0005634">
    <property type="term" value="C:nucleus"/>
    <property type="evidence" value="ECO:0007669"/>
    <property type="project" value="UniProtKB-SubCell"/>
</dbReference>
<organism evidence="5 6">
    <name type="scientific">Scyliorhinus torazame</name>
    <name type="common">Cloudy catshark</name>
    <name type="synonym">Catulus torazame</name>
    <dbReference type="NCBI Taxonomy" id="75743"/>
    <lineage>
        <taxon>Eukaryota</taxon>
        <taxon>Metazoa</taxon>
        <taxon>Chordata</taxon>
        <taxon>Craniata</taxon>
        <taxon>Vertebrata</taxon>
        <taxon>Chondrichthyes</taxon>
        <taxon>Elasmobranchii</taxon>
        <taxon>Galeomorphii</taxon>
        <taxon>Galeoidea</taxon>
        <taxon>Carcharhiniformes</taxon>
        <taxon>Scyliorhinidae</taxon>
        <taxon>Scyliorhinus</taxon>
    </lineage>
</organism>
<evidence type="ECO:0000259" key="4">
    <source>
        <dbReference type="PROSITE" id="PS50061"/>
    </source>
</evidence>
<dbReference type="Gene3D" id="1.10.10.10">
    <property type="entry name" value="Winged helix-like DNA-binding domain superfamily/Winged helix DNA-binding domain"/>
    <property type="match status" value="1"/>
</dbReference>
<proteinExistence type="inferred from homology"/>
<dbReference type="PANTHER" id="PTHR11849:SF316">
    <property type="entry name" value="ETS-RELATED TRANSCRIPTION FACTOR ELF-5-LIKE"/>
    <property type="match status" value="1"/>
</dbReference>
<dbReference type="InterPro" id="IPR036390">
    <property type="entry name" value="WH_DNA-bd_sf"/>
</dbReference>
<dbReference type="GO" id="GO:0000981">
    <property type="term" value="F:DNA-binding transcription factor activity, RNA polymerase II-specific"/>
    <property type="evidence" value="ECO:0007669"/>
    <property type="project" value="TreeGrafter"/>
</dbReference>
<accession>A0A401P6F2</accession>
<dbReference type="PROSITE" id="PS50061">
    <property type="entry name" value="ETS_DOMAIN_3"/>
    <property type="match status" value="1"/>
</dbReference>
<sequence length="241" mass="27793">MYSQQPSAVPIHCTLDDCNDITATANGTALTVLSKPMVSDRPAIFHGGGDAEFFFPFIPTPFHPAMGRDSLEMMHSHFATEHNIFEGLLATVTTYHSHTEQLRHPVKPVLPSIDFLMSPKRIKYSADVKLQEKPSNHRTKQHQRRQGVHLWEFARDLLLNPMENHDILQWEDRRAGIFRVIKSNIFAQLWGTKKNNEGMNYEKLSRALRHYYKTGILERVDGRLTYKFGKRAYGWKETGCL</sequence>
<dbReference type="AlphaFoldDB" id="A0A401P6F2"/>
<keyword evidence="3" id="KW-0539">Nucleus</keyword>
<dbReference type="PANTHER" id="PTHR11849">
    <property type="entry name" value="ETS"/>
    <property type="match status" value="1"/>
</dbReference>
<comment type="subcellular location">
    <subcellularLocation>
        <location evidence="3">Nucleus</location>
    </subcellularLocation>
</comment>
<keyword evidence="6" id="KW-1185">Reference proteome</keyword>
<evidence type="ECO:0000256" key="1">
    <source>
        <dbReference type="ARBA" id="ARBA00005562"/>
    </source>
</evidence>
<dbReference type="PROSITE" id="PS00346">
    <property type="entry name" value="ETS_DOMAIN_2"/>
    <property type="match status" value="1"/>
</dbReference>
<gene>
    <name evidence="5" type="ORF">scyTo_0010444</name>
</gene>
<dbReference type="Pfam" id="PF00178">
    <property type="entry name" value="Ets"/>
    <property type="match status" value="1"/>
</dbReference>
<keyword evidence="2 3" id="KW-0238">DNA-binding</keyword>
<dbReference type="EMBL" id="BFAA01004503">
    <property type="protein sequence ID" value="GCB68705.1"/>
    <property type="molecule type" value="Genomic_DNA"/>
</dbReference>
<evidence type="ECO:0000313" key="5">
    <source>
        <dbReference type="EMBL" id="GCB68705.1"/>
    </source>
</evidence>
<comment type="similarity">
    <text evidence="1 3">Belongs to the ETS family.</text>
</comment>
<name>A0A401P6F2_SCYTO</name>
<dbReference type="STRING" id="75743.A0A401P6F2"/>
<evidence type="ECO:0000256" key="3">
    <source>
        <dbReference type="RuleBase" id="RU004019"/>
    </source>
</evidence>
<dbReference type="InterPro" id="IPR036388">
    <property type="entry name" value="WH-like_DNA-bd_sf"/>
</dbReference>
<dbReference type="Proteomes" id="UP000288216">
    <property type="component" value="Unassembled WGS sequence"/>
</dbReference>
<evidence type="ECO:0000256" key="2">
    <source>
        <dbReference type="ARBA" id="ARBA00023125"/>
    </source>
</evidence>